<comment type="similarity">
    <text evidence="1">Belongs to the CBP3 family.</text>
</comment>
<name>A0A8J2LL35_9HEXA</name>
<dbReference type="GO" id="GO:0005739">
    <property type="term" value="C:mitochondrion"/>
    <property type="evidence" value="ECO:0007669"/>
    <property type="project" value="TreeGrafter"/>
</dbReference>
<dbReference type="PANTHER" id="PTHR12184">
    <property type="entry name" value="UBIQUINOL-CYTOCHROME C REDUCTASE COMPLEX ASSEMBLY FACTOR 1 FAMILY MEMBER"/>
    <property type="match status" value="1"/>
</dbReference>
<evidence type="ECO:0000259" key="2">
    <source>
        <dbReference type="Pfam" id="PF03981"/>
    </source>
</evidence>
<organism evidence="3 4">
    <name type="scientific">Allacma fusca</name>
    <dbReference type="NCBI Taxonomy" id="39272"/>
    <lineage>
        <taxon>Eukaryota</taxon>
        <taxon>Metazoa</taxon>
        <taxon>Ecdysozoa</taxon>
        <taxon>Arthropoda</taxon>
        <taxon>Hexapoda</taxon>
        <taxon>Collembola</taxon>
        <taxon>Symphypleona</taxon>
        <taxon>Sminthuridae</taxon>
        <taxon>Allacma</taxon>
    </lineage>
</organism>
<reference evidence="3" key="1">
    <citation type="submission" date="2021-06" db="EMBL/GenBank/DDBJ databases">
        <authorList>
            <person name="Hodson N. C."/>
            <person name="Mongue J. A."/>
            <person name="Jaron S. K."/>
        </authorList>
    </citation>
    <scope>NUCLEOTIDE SEQUENCE</scope>
</reference>
<dbReference type="InterPro" id="IPR021150">
    <property type="entry name" value="Ubiq_cyt_c_chap"/>
</dbReference>
<feature type="domain" description="Ubiquinol-cytochrome c chaperone" evidence="2">
    <location>
        <begin position="86"/>
        <end position="228"/>
    </location>
</feature>
<protein>
    <recommendedName>
        <fullName evidence="2">Ubiquinol-cytochrome c chaperone domain-containing protein</fullName>
    </recommendedName>
</protein>
<dbReference type="EMBL" id="CAJVCH010571522">
    <property type="protein sequence ID" value="CAG7837738.1"/>
    <property type="molecule type" value="Genomic_DNA"/>
</dbReference>
<sequence length="253" mass="29219">MFALRSLRINVISNICINTVGLSKQFSTSRILPNFYGPPKGDESLIKRIARKLGWGEVSKGALKLSGYKLYMKIADEIEYKNFFEVCDMEDTFASWFSIIELHVWMFSARLMEDKGEGKIVRNSMIQAMWEDSDMKSKKLEGAVASARRKQIGLLNQGFHAALISYDEGLLGNDKVLAGALWRRFLKAKEPANQEELLKQIVALEMLVLYVRYQFKVLNSLSREKLIRYQEFQFVPFNKQLFELAEKNRNIIP</sequence>
<comment type="caution">
    <text evidence="3">The sequence shown here is derived from an EMBL/GenBank/DDBJ whole genome shotgun (WGS) entry which is preliminary data.</text>
</comment>
<accession>A0A8J2LL35</accession>
<dbReference type="AlphaFoldDB" id="A0A8J2LL35"/>
<dbReference type="PANTHER" id="PTHR12184:SF1">
    <property type="entry name" value="UBIQUINOL-CYTOCHROME-C REDUCTASE COMPLEX ASSEMBLY FACTOR 1"/>
    <property type="match status" value="1"/>
</dbReference>
<evidence type="ECO:0000313" key="3">
    <source>
        <dbReference type="EMBL" id="CAG7837738.1"/>
    </source>
</evidence>
<keyword evidence="4" id="KW-1185">Reference proteome</keyword>
<dbReference type="OrthoDB" id="4007at2759"/>
<dbReference type="GO" id="GO:0034551">
    <property type="term" value="P:mitochondrial respiratory chain complex III assembly"/>
    <property type="evidence" value="ECO:0007669"/>
    <property type="project" value="TreeGrafter"/>
</dbReference>
<evidence type="ECO:0000313" key="4">
    <source>
        <dbReference type="Proteomes" id="UP000708208"/>
    </source>
</evidence>
<gene>
    <name evidence="3" type="ORF">AFUS01_LOCUS46803</name>
</gene>
<dbReference type="InterPro" id="IPR007129">
    <property type="entry name" value="Ubiqinol_cyt_c_chaperone_CPB3"/>
</dbReference>
<evidence type="ECO:0000256" key="1">
    <source>
        <dbReference type="ARBA" id="ARBA00006407"/>
    </source>
</evidence>
<dbReference type="Pfam" id="PF03981">
    <property type="entry name" value="Ubiq_cyt_C_chap"/>
    <property type="match status" value="1"/>
</dbReference>
<proteinExistence type="inferred from homology"/>
<dbReference type="Proteomes" id="UP000708208">
    <property type="component" value="Unassembled WGS sequence"/>
</dbReference>